<dbReference type="SUPFAM" id="SSF56801">
    <property type="entry name" value="Acetyl-CoA synthetase-like"/>
    <property type="match status" value="5"/>
</dbReference>
<dbReference type="PANTHER" id="PTHR45527:SF1">
    <property type="entry name" value="FATTY ACID SYNTHASE"/>
    <property type="match status" value="1"/>
</dbReference>
<dbReference type="OrthoDB" id="416786at2759"/>
<dbReference type="GO" id="GO:0043041">
    <property type="term" value="P:amino acid activation for nonribosomal peptide biosynthetic process"/>
    <property type="evidence" value="ECO:0007669"/>
    <property type="project" value="TreeGrafter"/>
</dbReference>
<dbReference type="Gene3D" id="3.40.50.12780">
    <property type="entry name" value="N-terminal domain of ligase-like"/>
    <property type="match status" value="5"/>
</dbReference>
<dbReference type="InterPro" id="IPR020806">
    <property type="entry name" value="PKS_PP-bd"/>
</dbReference>
<evidence type="ECO:0000313" key="6">
    <source>
        <dbReference type="Proteomes" id="UP001150925"/>
    </source>
</evidence>
<evidence type="ECO:0000256" key="1">
    <source>
        <dbReference type="ARBA" id="ARBA00022450"/>
    </source>
</evidence>
<evidence type="ECO:0000256" key="2">
    <source>
        <dbReference type="ARBA" id="ARBA00022553"/>
    </source>
</evidence>
<gene>
    <name evidence="5" type="ORF">IWQ62_000103</name>
</gene>
<feature type="domain" description="Carrier" evidence="4">
    <location>
        <begin position="5931"/>
        <end position="6005"/>
    </location>
</feature>
<dbReference type="Pfam" id="PF00501">
    <property type="entry name" value="AMP-binding"/>
    <property type="match status" value="5"/>
</dbReference>
<name>A0A9W8B0S8_9FUNG</name>
<evidence type="ECO:0000256" key="3">
    <source>
        <dbReference type="ARBA" id="ARBA00022598"/>
    </source>
</evidence>
<dbReference type="InterPro" id="IPR000873">
    <property type="entry name" value="AMP-dep_synth/lig_dom"/>
</dbReference>
<dbReference type="PROSITE" id="PS00455">
    <property type="entry name" value="AMP_BINDING"/>
    <property type="match status" value="5"/>
</dbReference>
<keyword evidence="3" id="KW-0436">Ligase</keyword>
<dbReference type="InterPro" id="IPR009081">
    <property type="entry name" value="PP-bd_ACP"/>
</dbReference>
<dbReference type="NCBIfam" id="TIGR01733">
    <property type="entry name" value="AA-adenyl-dom"/>
    <property type="match status" value="4"/>
</dbReference>
<dbReference type="InterPro" id="IPR001242">
    <property type="entry name" value="Condensation_dom"/>
</dbReference>
<dbReference type="EMBL" id="JANBPY010000003">
    <property type="protein sequence ID" value="KAJ1970194.1"/>
    <property type="molecule type" value="Genomic_DNA"/>
</dbReference>
<organism evidence="5 6">
    <name type="scientific">Dispira parvispora</name>
    <dbReference type="NCBI Taxonomy" id="1520584"/>
    <lineage>
        <taxon>Eukaryota</taxon>
        <taxon>Fungi</taxon>
        <taxon>Fungi incertae sedis</taxon>
        <taxon>Zoopagomycota</taxon>
        <taxon>Kickxellomycotina</taxon>
        <taxon>Dimargaritomycetes</taxon>
        <taxon>Dimargaritales</taxon>
        <taxon>Dimargaritaceae</taxon>
        <taxon>Dispira</taxon>
    </lineage>
</organism>
<keyword evidence="6" id="KW-1185">Reference proteome</keyword>
<keyword evidence="2" id="KW-0597">Phosphoprotein</keyword>
<dbReference type="GO" id="GO:0016874">
    <property type="term" value="F:ligase activity"/>
    <property type="evidence" value="ECO:0007669"/>
    <property type="project" value="UniProtKB-KW"/>
</dbReference>
<dbReference type="SMART" id="SM00823">
    <property type="entry name" value="PKS_PP"/>
    <property type="match status" value="3"/>
</dbReference>
<dbReference type="InterPro" id="IPR045851">
    <property type="entry name" value="AMP-bd_C_sf"/>
</dbReference>
<dbReference type="InterPro" id="IPR042099">
    <property type="entry name" value="ANL_N_sf"/>
</dbReference>
<accession>A0A9W8B0S8</accession>
<dbReference type="InterPro" id="IPR020845">
    <property type="entry name" value="AMP-binding_CS"/>
</dbReference>
<dbReference type="NCBIfam" id="NF003417">
    <property type="entry name" value="PRK04813.1"/>
    <property type="match status" value="5"/>
</dbReference>
<comment type="caution">
    <text evidence="5">The sequence shown here is derived from an EMBL/GenBank/DDBJ whole genome shotgun (WGS) entry which is preliminary data.</text>
</comment>
<feature type="domain" description="Carrier" evidence="4">
    <location>
        <begin position="3584"/>
        <end position="3659"/>
    </location>
</feature>
<feature type="domain" description="Carrier" evidence="4">
    <location>
        <begin position="4911"/>
        <end position="4988"/>
    </location>
</feature>
<dbReference type="GO" id="GO:0044550">
    <property type="term" value="P:secondary metabolite biosynthetic process"/>
    <property type="evidence" value="ECO:0007669"/>
    <property type="project" value="TreeGrafter"/>
</dbReference>
<evidence type="ECO:0000259" key="4">
    <source>
        <dbReference type="PROSITE" id="PS50075"/>
    </source>
</evidence>
<dbReference type="Gene3D" id="3.30.300.30">
    <property type="match status" value="5"/>
</dbReference>
<sequence length="6434" mass="715519">MCPAVDTLGDNPKALKANHSHGATLGIHACHSVSFQLTNPLTGSLWSVIWALMLNHGGGKEVQADSRIGFGWLEKVEGDWAVKPMVVNIAPQELLANVVNRGIVGGCSVTDGEMACYINAMVGMLNNDEAADRSWSSMVKSLMAQGNQALALLVEENEFLAQSAAHFVYDPGQITPDTVVRLADQFIHVVSYVDCHGLDIPLADILTDLSTFSVTPPLPRQQTFPDLERVHKISTLGSQLDKVDVSTEKNPVNVAGQRSDHHFYHLVVLRFSEPVGWIKLEHVIQELVLQFPALGTGSTQEMLRRVVIDDVTLCEPDTLHQCLHDAHDVECVHRSLFSVVGLIPNNADRTKWISVYAHYDLGDQIQFHQWVARIQDLVTNSSTPPSPVAEVVSDGSRNPTDYWETHFGDHLADLGLFLDNPHTTSPTYHARRYHPAVPSSLVSQLAPLMDTLAVNRLELLQGLFAIFLLRITRQSHVALLGQTQHKPWVPWTAQRADKASIQDMLRALVKEYRLSAQYDWSRFVIPQGSVRPAIRVAMLLKSLGWSHDFSQPHATVPLSLTWLYREDSDSLELVVDFNTDMFQLVTIERLLCNFLYFATQCSANMIQEWHKVPVIHPDERTLVLDTFAHSDFRQATNGTVPTNVLTLFSNQVKLHPDITAVECGNHQETYRSIYSKVQQLATHLHSLGIQQQDHVAVIVESNVYTTMTILTLWALGAVYVPIDYQLPQERQQYMMETADCTWVLSTSTTKTTNWTNVVDIQDLLSTISTSEVHSTVPLVSGQGSQPSDLAYIVFTSGTTGKPKGVTVTHGNFGNLVTHHHLFTGFSPVGTRVLLSAGAAFDGYLYSMLLSLSSGWSLVLSTVPLEVLDKVDVMMSTPTFLASVDPSICPQLSWILVGGEQLSGDLVARWTPQCTLFNVYGPTETTVLSHLHKVDPSARRVTIGRPYPNYECYVLDELMQPVPIGVVGELFIGGAGVSPGYMKRPDLNEHRFLPNPFGPGKLYRTGDYGRWLPNGEMECLGRIDDQIKLRGFRIELGEIRGALLKQSGVRDAFVMVVDKKFIVGFIVGEPGISLSDRDLQEALKSILPRYMVPSHLVILQGQSGFPLTLNGKIDQPKLQAIFREQRTTKLGKRSHIFSLDALGECQRVLVTAVLSALQLTIDEICFSSSLLRLGGDSINAVQVSVQCRQKGWHVSVSSLLQEQSLESVAQTMSKVESNTDVAINGLASSPPSLPKWCLSPDELATVHRELATWGWKSEDIQSVYPMLPMQQGMMAATSQDPTEYVVQLQVTLHGSLSTNDIAQMLWLLVQSYDAMRVNFLTNWSQGTTNGLQIIRLPRYKEFLERQWCPLELGVDRDSYAHDEVKRGFGELSPTIRFAVQDMGTDCHWLLITAHHAVVDGWSVGLLLRSLLQKLSLKLGCTSEDTPSPPSFGDYSLHVQSQSSHPTKTSKAYWQEYLANIDATTIVSLPNNPNGLDKVQEAESVLHGNTGELRGILKHHAITIHTLIQTAWALTLNRYTGGQMDLIFGQVFSGRGGTNYPNIDELVGCLVNTLPVRIQLTQEQSVMSLLQYVQGQHHGMLQHQHSHLTDINQWIGQSNVRVGDLFNSLLVYQNFPPLSSKDSILKVLDATFIRSSQFALTPMVEHCGDQLLVRISHRPQEFHTQYVRLMSQYMASCFQFLVRNLAENDGRVPALSLSGEVSVQDPETYFPPRTIAAPTYAIDTTLCVHHILQQEAQSIGDRAAIEYKDGIQWTYAELYQRSLKIVHGLLDSGVNREEPVGLVIDRLPSAIAAMFGILMAGAAYVPMNADFPKERIRFIVQDCGIRTVLTNAGVELVGVQILDIDTLMDQPTTEPHLPQVKPTDLSHIIYTSGTTGNPKGVQQEHRTVANYVQQPEEVLGIVPGLRMMQSMSLASDCSTIEVFGGLCNGVTLVLRTDMLDTLAKVDTVMLTPSVLATIDPSHYPNITRVLVGGEALPLHTAERWANHCRLFNVYGPSECFATHSTEFRVGDPVTIGRVIANIESYILDDQLRPVPFGVPGEICLGGIGLTRGYVNRLELNRTKFVGNPCSPDGSRLYRSGDLGRWLLNGTVEYFARKDDQVKIRGYRVEPQEVEAALLECPGVVSAAVLPHDGKLYGFCSPEDVDIYKVKECLNQTLPPYMVPQSVFSMDSIPLTVVGKIDKHSLKSTLEQRLANTDERVVKGPNNPTEQVIHRAMGETLNIPLDHLDARDSFFQLGGDSILAIRFSSLCRERGIRMSIAQIFQYKTVTALGQLVKDAVEIGDPLPTLAPWELTLLDYGSKCVPTESVTLAVAEEKLSTLASTLSSIVQSCSVFNSRYDPLGRQLIYQPHPSVAIEKNVEASVRLDASQGVWLRGIYTSGCDGLNLVTLVAHRFPLNRVGGWSGILQGVAKQCPELGVTLNPATVDRLSTLLVPKGEAGSSHQLVIPYCDNPFSNSLVHNGLHTPLSVIAMMGFLLALRQLGGFDPVSIVGSGCCASYDSKCFDKKPPVDVLTELQRAKEWYHSHLIHDDSPGIPKASILYHYNDASQSHGVPLIEQYISFWNKAADLQAAVNFRPNFLVLRLFHRDVDKAESLLVAWKNQVKILLDLPNQLRDTDHCFIPADFPHLALTSGDLNELVADVQRDLGIPPAAIHDMYPLSTMQKNFVVNTLRDPTSYIVQHVFRIAGELDLTKYRAVWDKLGNRHTILRTKFLASHMVQVVKDQADIDWMISEGPLTTSVEEYQQTVRQLGFDLSGGNPLLRIHLFPDINGQGWLCFLAVHHAVIDGWSYQQLMNESLALYHGERLQGEVPYLRFIESVSNHDSAADKRYWTDAFKGLQPTPDLPFPHLFQEDLYRKDTVVLNRTAPLHQLCRTWGITFNVLLRGIWALMLNQYLGKPDEVTFGVMVSGRDGQVDGLDRLVGPTINTLPFRAKVVPQQPVAAWLQGLAEQSTQLLEHEQTSLVDIKHWAGVDTNAQLFHSVMTFGRYLESGASSEKSLIEYHSLTGYNDTEYPLMASFDEPVPGGALHLTIMASHEPLYMDGLVDCISHLLSRLDSADPDALSVGTLLHPSPTALAQVQAWIPGPTVIPSNPNVLTVLDLFTQTLVHQPHRVALETMYGRYTYHECYTQACTIGRALLNYGLRPGTNVALLFTQSAHYFMAVLATWLVGGVAVPMDATNAPTRLQSMVNSLGEGAFLVTRIADDSDQVTLPDFYAAKIITDDLESLRDTTLDLPSCRQDPTALALIIHTSGTTGVPKGVMLRHESIINYISYITQFVSLPTTCRFLQAVNIAFDGYFMITLSMWAVGGTLVLQDGELVDDMKRVTHCGLTPSMLGVLNPEDYPQIEAVFSGGEALSYSVTNNWLAAGKRVVNVYGPSEITIASHVGLIAPHELISIGRPISNTTCYILDDECKMVPPGVPGQICIGGIGVSNGYWKQPDLTSKAFIDNPFGPGKIYLTGDLGCWLPNGKVYYNGRKDHQVKLRGFRIELGEVESWCERLDLNIQQAVALVVNKQLVTYVSPKSVDANEVMQELKQALPHYMVPAYVIPLDDMPKTRNGKVDRRTLAKYPMPQVTNSIGFEDETSNVSDTYRLVCSLVQQALQLDESHPLPTPNTSFFSMGGDSISAVRFSTLCRKQGLNVTVASIFKLQTIGAIVALCETQAGARASPMISSSSRFQRWLTDEQRGTVDMMVEVQDPDQSVGILRKPLGFTNSNQWRTILAAGHPLNLQRSTDLDPSDIADVNLTTKWFIAPSIFPMFSTDGLYGHYQCTLSEALLAGFLAAWGNTRSENIQADLFRMTDNELVGTTWPQDSIFYHSQSPLTWLQHVKKMAREATWPNDAGAETNYFNVLFHMVDPVVGVNVTRQRQQPLVPILGSRRRYDLEVMAWYQRDGTVTLAIYDEIPGLSKYDADLCRALLAQWTHEMEKLIKCSKGLAWLPSDFPLVPFDNVHGLPVDPTQVQTVWPLSSLQRGFVVESLKDPSAYAIQLVFELRGVLDIDRYHQAWLTVGQRHDSLRVRFYPEEMVQVVLRNFNLEWSYETKDLSEVDIPDYLQRMRQRGFTDLSNAPLLRIQLLKQDETRHLCFFTIHHAVLDAWSIDVVLEEVQQLYNGRTLTSTPVSYGGFLEHTTKISPTQSQSFWEAYLQGVEPSPDLPLPKPDNSPVDSTTEPLKISLASMQAWCGKLGITINSLVRGLWALLLGRYLGQDAHEVTFGVMVTGRDGDIEGVDEMVGPTVNTLPFRVKLDRTQPIHTWLQAIHSQSGTLMDHGHVGLLDIETWTNQKPLFQSMLINTKSRSQGVNSTLENTHDKLQWVAKGGYNQMNFPLTLGFSEQFETDRLMLQLTGAHGSAYYSSMVAYINAVLETLVDEIEPRDPLTLGGLLDCIPPPEMKLIRAWSQGSHASYKGRPCLVHELITLGKSEIQLDNVALESLGHSITLTYRELIDKSQAVAQRLLALDSPNRFVILFFQRGPAFIISMLGTLMAGKAAVPMDASHASERLTGMCQTLGERNPVVLTFQENYKASQVLFDGCTLCIDDLLTQKVSIEPLDGWKSPQVDPTDTAIVFFTSGSTGKPKAVPQRHESIVNCILGMSDMLAIPSSCRFLQALNIGFDSSIFEVFIPLCVGGTLVLQGDELVHCLGKVDSCMLTPSMLHAVGDPSNYPNLQMVATIGEPLPQALAERWCQAQGGRLRLFNTYGPTEAVVATHFERVNLASDNSLVTIGRTIPNVQCHILDNTLSVVPIGVVGEICLSGICVCHGYLNDEKRSREVFVPNPFGPGLLYHTGDLGCWLTDGRLLCMGRKDNQVKLRGFRIELSEVESAVYQVNHHVQQAVALVKQGQLAVYFTSTDRNSVSIAELRERLSRSLPPFMVPDHLIQITEIPHTSNGKVDRKQLIALELTETDDNASHLKFDFSPTERAMFTHLQNLVADIISLPDGHRPIQPGSSFFQLGGDSITAIQLSGRSKRELGLNLDVQDIFHHQGVLGALIKHVGQPSDANMISVDTNVNTTRYPCTPLQAGMISAITKDPAAYIMQVRFTAGIGLDMTQFQKAWILVVENNPTLRTRFEYDDCNEQWMQVIMDHVKLGWQPFTDAETYLAQDCQRGFTVDGPFIRFGYHPDKHECVLTMHHSITDGWSLGLIFDQVVDIYHRLTHQQAVPSGVADGYAQFAHYVTNQSVDAAREFWQHELQGVTEGTLLCGASANPTAVAKSEGSVRHVMDDIGELSHYIQEHGITLSTLLRVVWALVLRRYTGKERDVLFGVVVSGRNLPLPNMDRIVGLCINTLPCRVTLEKHQTVESLIETVHQGSIRTHGYDCYPLSDVQQWSGFPVNQDMFNTLLVVENLPFHSGGDLDLQLDSVFNPTEYPLSVVVFPAQDQLEIAMNYHTSKFTDMFVQQMLDDFVYTLRSLLVDPSKSLVDVLARHSELDSMTPTPVDYSLRYAHYFMEQQIQRTPGHTALYDLSTNQGFTYRQVDKMSHYVAWMLLNAVEAGCIKSDQVVGIVARNSLGLFVAQLAIWKLGLAFVVVDPEYPMDRIQCIASDTRCIAWVGYGYEVPFSILSASPWISLDGLADSLLTTHPLPHLPEVSIDPRDLAYVVYTSGSTGQPKGVLVEHGSFANYLYGYQSSVINATSETKSPTLLASTFDAAIGESWTPLSFGGTILLTQEKTDFERAMRMATQVATTPSLLSNFNPDEFRHLQRVVLGGEPAESSLIRKWQQGGVSRVVNVYGPCESTVASHFKIFIKDCLAKDVSIGQPLPGYKGVILDSWMTLTPVGVMGELWIGGRSVARGYLRREELTRERFVDTLKWGRLYRTGDLARWLPNGDVEILGRVDNQVKVRGFRVELEEVERAIIASETDISRVCVAYDPDKKILVGFVTPEDVKVDQVLDTLQERLPHYMVPNTIVPVEDFPLSHNDKTDRKALLALPRRNNIAEDSHDFTPMETKLVNLLAEVLRMNPASVSPRKDTFFTLGGNSISAMHFVSRCKNCGIYLDLVDINRQTNIATLAKRACEGTGKPAPDMQLPKYDHGPFPLTPVQRLYFRLDLVDQHQWPLPLLMKFSTPRALNEWHSVVTALVSHHAMMRARFSYADGEWRGRVLPIDEDPVQITEVTLTDETEYWSVMAEANRMMNFTTGPIYLAFVMNYLDVQYFYLPLHHLIADNMSVNLIAEDICTLLNGQALPYKTMPYTAWSQNLVDLAQTVHLDSHEVPNEDELVLPPSDIDQAKCDEVGQRNQALSSQLDASTTLTLDNFGHLDTTAEDIIMTGLLLAYTNVFGCSSIPLQYTSHGRNALGNPWDVSRTVGFFINSCPMILRRSDPGDMQSTLDGVKTNLRGVSDFAVKYMLAGHSIKSPIGYNFLGKSNASYSPGVNGMEILNLVASDEFQQQRVNQELMPLVFFVQYVEDCLSLAVSYEPSRYSAACMAKVLDEWHQNVQHLVEQLNALD</sequence>
<dbReference type="InterPro" id="IPR036736">
    <property type="entry name" value="ACP-like_sf"/>
</dbReference>
<dbReference type="Proteomes" id="UP001150925">
    <property type="component" value="Unassembled WGS sequence"/>
</dbReference>
<dbReference type="PANTHER" id="PTHR45527">
    <property type="entry name" value="NONRIBOSOMAL PEPTIDE SYNTHETASE"/>
    <property type="match status" value="1"/>
</dbReference>
<evidence type="ECO:0000313" key="5">
    <source>
        <dbReference type="EMBL" id="KAJ1970194.1"/>
    </source>
</evidence>
<dbReference type="InterPro" id="IPR010071">
    <property type="entry name" value="AA_adenyl_dom"/>
</dbReference>
<protein>
    <recommendedName>
        <fullName evidence="4">Carrier domain-containing protein</fullName>
    </recommendedName>
</protein>
<dbReference type="InterPro" id="IPR023213">
    <property type="entry name" value="CAT-like_dom_sf"/>
</dbReference>
<dbReference type="InterPro" id="IPR025110">
    <property type="entry name" value="AMP-bd_C"/>
</dbReference>
<dbReference type="Gene3D" id="3.30.559.10">
    <property type="entry name" value="Chloramphenicol acetyltransferase-like domain"/>
    <property type="match status" value="5"/>
</dbReference>
<dbReference type="Pfam" id="PF00668">
    <property type="entry name" value="Condensation"/>
    <property type="match status" value="5"/>
</dbReference>
<reference evidence="5" key="1">
    <citation type="submission" date="2022-07" db="EMBL/GenBank/DDBJ databases">
        <title>Phylogenomic reconstructions and comparative analyses of Kickxellomycotina fungi.</title>
        <authorList>
            <person name="Reynolds N.K."/>
            <person name="Stajich J.E."/>
            <person name="Barry K."/>
            <person name="Grigoriev I.V."/>
            <person name="Crous P."/>
            <person name="Smith M.E."/>
        </authorList>
    </citation>
    <scope>NUCLEOTIDE SEQUENCE</scope>
    <source>
        <strain evidence="5">RSA 1196</strain>
    </source>
</reference>
<dbReference type="Gene3D" id="3.30.559.30">
    <property type="entry name" value="Nonribosomal peptide synthetase, condensation domain"/>
    <property type="match status" value="6"/>
</dbReference>
<proteinExistence type="predicted"/>
<keyword evidence="1" id="KW-0596">Phosphopantetheine</keyword>
<dbReference type="GO" id="GO:0005737">
    <property type="term" value="C:cytoplasm"/>
    <property type="evidence" value="ECO:0007669"/>
    <property type="project" value="TreeGrafter"/>
</dbReference>
<dbReference type="SUPFAM" id="SSF47336">
    <property type="entry name" value="ACP-like"/>
    <property type="match status" value="5"/>
</dbReference>
<dbReference type="Gene3D" id="1.10.1200.10">
    <property type="entry name" value="ACP-like"/>
    <property type="match status" value="5"/>
</dbReference>
<feature type="domain" description="Carrier" evidence="4">
    <location>
        <begin position="2204"/>
        <end position="2277"/>
    </location>
</feature>
<dbReference type="PROSITE" id="PS50075">
    <property type="entry name" value="CARRIER"/>
    <property type="match status" value="5"/>
</dbReference>
<dbReference type="Pfam" id="PF00550">
    <property type="entry name" value="PP-binding"/>
    <property type="match status" value="5"/>
</dbReference>
<dbReference type="GO" id="GO:0031177">
    <property type="term" value="F:phosphopantetheine binding"/>
    <property type="evidence" value="ECO:0007669"/>
    <property type="project" value="InterPro"/>
</dbReference>
<dbReference type="Pfam" id="PF13193">
    <property type="entry name" value="AMP-binding_C"/>
    <property type="match status" value="3"/>
</dbReference>
<dbReference type="SUPFAM" id="SSF52777">
    <property type="entry name" value="CoA-dependent acyltransferases"/>
    <property type="match status" value="11"/>
</dbReference>
<dbReference type="CDD" id="cd05930">
    <property type="entry name" value="A_NRPS"/>
    <property type="match status" value="5"/>
</dbReference>
<feature type="domain" description="Carrier" evidence="4">
    <location>
        <begin position="1139"/>
        <end position="1218"/>
    </location>
</feature>